<dbReference type="Pfam" id="PF02618">
    <property type="entry name" value="YceG"/>
    <property type="match status" value="1"/>
</dbReference>
<dbReference type="PANTHER" id="PTHR30518:SF2">
    <property type="entry name" value="ENDOLYTIC MUREIN TRANSGLYCOSYLASE"/>
    <property type="match status" value="1"/>
</dbReference>
<dbReference type="Gene3D" id="3.30.1490.480">
    <property type="entry name" value="Endolytic murein transglycosylase"/>
    <property type="match status" value="1"/>
</dbReference>
<evidence type="ECO:0000256" key="3">
    <source>
        <dbReference type="ARBA" id="ARBA00022989"/>
    </source>
</evidence>
<gene>
    <name evidence="7" type="ORF">UFOPK2852_00014</name>
</gene>
<dbReference type="InterPro" id="IPR003770">
    <property type="entry name" value="MLTG-like"/>
</dbReference>
<evidence type="ECO:0000256" key="1">
    <source>
        <dbReference type="ARBA" id="ARBA00022475"/>
    </source>
</evidence>
<evidence type="ECO:0000256" key="6">
    <source>
        <dbReference type="ARBA" id="ARBA00023316"/>
    </source>
</evidence>
<protein>
    <submittedName>
        <fullName evidence="7">Unannotated protein</fullName>
    </submittedName>
</protein>
<evidence type="ECO:0000313" key="7">
    <source>
        <dbReference type="EMBL" id="CAB4747041.1"/>
    </source>
</evidence>
<dbReference type="GO" id="GO:0016829">
    <property type="term" value="F:lyase activity"/>
    <property type="evidence" value="ECO:0007669"/>
    <property type="project" value="UniProtKB-KW"/>
</dbReference>
<proteinExistence type="inferred from homology"/>
<dbReference type="EMBL" id="CAEZZJ010000001">
    <property type="protein sequence ID" value="CAB4747041.1"/>
    <property type="molecule type" value="Genomic_DNA"/>
</dbReference>
<evidence type="ECO:0000256" key="2">
    <source>
        <dbReference type="ARBA" id="ARBA00022692"/>
    </source>
</evidence>
<keyword evidence="1" id="KW-1003">Cell membrane</keyword>
<evidence type="ECO:0000256" key="5">
    <source>
        <dbReference type="ARBA" id="ARBA00023239"/>
    </source>
</evidence>
<sequence length="333" mass="36912">MKFRRKSLIITLVLALAFFIFVKALPSNDFSDNQAGPEIEFKISDGELGSTIADNLQNLGVIKSSEKFIEEFNKNAKARGISPGSHRINTNLPVAKAISQLLDSKRLNNLVVVSEGSTLSDVLQILKANDHISKTNLDYRSVKALYPKATTSLEGSLFPAHYTFEDETTLAKALETMVNKARVESRKSGINNGYENYSPFEVLTIASMVQIEGDPSNFAKVARVIYNRLKIGMALQLNSTVQYAADLRGRITLSNKATQINSPYNTYKRLGLPPTPISNPSNGAIEATLKPVDGDWLYFITVAPRDTRFTKDFAEFSKWNTEFNKNVAAGKFK</sequence>
<keyword evidence="4" id="KW-0472">Membrane</keyword>
<organism evidence="7">
    <name type="scientific">freshwater metagenome</name>
    <dbReference type="NCBI Taxonomy" id="449393"/>
    <lineage>
        <taxon>unclassified sequences</taxon>
        <taxon>metagenomes</taxon>
        <taxon>ecological metagenomes</taxon>
    </lineage>
</organism>
<dbReference type="NCBIfam" id="TIGR00247">
    <property type="entry name" value="endolytic transglycosylase MltG"/>
    <property type="match status" value="1"/>
</dbReference>
<dbReference type="AlphaFoldDB" id="A0A6J6TI36"/>
<accession>A0A6J6TI36</accession>
<name>A0A6J6TI36_9ZZZZ</name>
<keyword evidence="3" id="KW-1133">Transmembrane helix</keyword>
<keyword evidence="6" id="KW-0961">Cell wall biogenesis/degradation</keyword>
<evidence type="ECO:0000256" key="4">
    <source>
        <dbReference type="ARBA" id="ARBA00023136"/>
    </source>
</evidence>
<dbReference type="HAMAP" id="MF_02065">
    <property type="entry name" value="MltG"/>
    <property type="match status" value="1"/>
</dbReference>
<keyword evidence="5" id="KW-0456">Lyase</keyword>
<reference evidence="7" key="1">
    <citation type="submission" date="2020-05" db="EMBL/GenBank/DDBJ databases">
        <authorList>
            <person name="Chiriac C."/>
            <person name="Salcher M."/>
            <person name="Ghai R."/>
            <person name="Kavagutti S V."/>
        </authorList>
    </citation>
    <scope>NUCLEOTIDE SEQUENCE</scope>
</reference>
<keyword evidence="2" id="KW-0812">Transmembrane</keyword>
<dbReference type="PANTHER" id="PTHR30518">
    <property type="entry name" value="ENDOLYTIC MUREIN TRANSGLYCOSYLASE"/>
    <property type="match status" value="1"/>
</dbReference>
<dbReference type="GO" id="GO:0071555">
    <property type="term" value="P:cell wall organization"/>
    <property type="evidence" value="ECO:0007669"/>
    <property type="project" value="UniProtKB-KW"/>
</dbReference>